<reference evidence="1" key="1">
    <citation type="submission" date="2023-08" db="EMBL/GenBank/DDBJ databases">
        <title>New molecular markers tilS and rpoB for phylogenetic and monitoring studies of the genus Thiothrix biodiversity.</title>
        <authorList>
            <person name="Ravin N.V."/>
            <person name="Smolyakov D."/>
            <person name="Markov N.D."/>
            <person name="Beletsky A.V."/>
            <person name="Mardanov A.V."/>
            <person name="Rudenko T.S."/>
            <person name="Grabovich M.Y."/>
        </authorList>
    </citation>
    <scope>NUCLEOTIDE SEQUENCE</scope>
    <source>
        <strain evidence="1">DNT52</strain>
    </source>
</reference>
<dbReference type="EMBL" id="CP133217">
    <property type="protein sequence ID" value="WML86763.1"/>
    <property type="molecule type" value="Genomic_DNA"/>
</dbReference>
<protein>
    <submittedName>
        <fullName evidence="1">Uncharacterized protein</fullName>
    </submittedName>
</protein>
<gene>
    <name evidence="1" type="ORF">RCG00_21085</name>
</gene>
<organism evidence="1">
    <name type="scientific">Thiothrix subterranea</name>
    <dbReference type="NCBI Taxonomy" id="2735563"/>
    <lineage>
        <taxon>Bacteria</taxon>
        <taxon>Pseudomonadati</taxon>
        <taxon>Pseudomonadota</taxon>
        <taxon>Gammaproteobacteria</taxon>
        <taxon>Thiotrichales</taxon>
        <taxon>Thiotrichaceae</taxon>
        <taxon>Thiothrix</taxon>
    </lineage>
</organism>
<dbReference type="AlphaFoldDB" id="A0AA51MM85"/>
<name>A0AA51MM85_9GAMM</name>
<dbReference type="RefSeq" id="WP_308871951.1">
    <property type="nucleotide sequence ID" value="NZ_CP133217.1"/>
</dbReference>
<accession>A0AA51MM85</accession>
<evidence type="ECO:0000313" key="1">
    <source>
        <dbReference type="EMBL" id="WML86763.1"/>
    </source>
</evidence>
<dbReference type="Proteomes" id="UP001229862">
    <property type="component" value="Chromosome"/>
</dbReference>
<proteinExistence type="predicted"/>
<sequence length="183" mass="20381">MFDATTLINPVMQTGNLQQQLPAPPANDVMRLENILTRSHNDIGSASMRDTPILQIREPVTTDSFDFKRVMLNKIGEIDQSYHGMMSQMSTMPKFSDYLAEKQAISGNNETRSYPEVGKSDNLIKQIEESTKASAESLLASSEYNHVLSQWGIKSQMWMGKMNIVISAVGQVSQGFKTLFQAG</sequence>